<evidence type="ECO:0000259" key="12">
    <source>
        <dbReference type="PROSITE" id="PS50929"/>
    </source>
</evidence>
<feature type="transmembrane region" description="Helical" evidence="10">
    <location>
        <begin position="246"/>
        <end position="267"/>
    </location>
</feature>
<dbReference type="PATRIC" id="fig|162209.4.peg.2714"/>
<evidence type="ECO:0000256" key="2">
    <source>
        <dbReference type="ARBA" id="ARBA00022448"/>
    </source>
</evidence>
<dbReference type="RefSeq" id="WP_054817938.1">
    <property type="nucleotide sequence ID" value="NZ_CP013652.1"/>
</dbReference>
<keyword evidence="9 10" id="KW-0472">Membrane</keyword>
<evidence type="ECO:0000259" key="11">
    <source>
        <dbReference type="PROSITE" id="PS50893"/>
    </source>
</evidence>
<accession>A0A0U2U9C0</accession>
<feature type="domain" description="ABC transmembrane type-1" evidence="12">
    <location>
        <begin position="29"/>
        <end position="311"/>
    </location>
</feature>
<sequence length="586" mass="65461">MKKVIPKIPAREYAGLLRQYLKPQMKSMAVLAVLLLSGIVMQLVNPQIIRYFIDTAQWQESSRPLVFAAVLFIGVTLVQQAVAVGASYVGANVGWIATNQLREAVAAHCLKLDMSFHKSQTSGAIIERVDGDINNLSNFFSNFVIMLVSNVVLVAGMLVLLFREGWLIGTGMLFFVVFAIAAIQYIRKFAVPHWGKLRQMSASFYGFLSEHLEGTEDTRASGATGYVMHRFHLLLREWLPIRIRAYLGWASMWITTLLVFTIGNAVALGISYYLWRQGSITIGTVYMIFYYTELMAKPIEQIRTQMEDLQKADASIVRIRELLQTQSLIQDGRGAALPEGPLSVEFDRVGFGYDAETATLEDVSFRLEQGQVLGLLGRTGSGKTTLARLLLRFYDPGQGRIAIGGIDIRETKLHELRDRVGMVTQNIEIFQGTVRDNLTFYDESVNDGRIEQVLRELGLASWLRSLPHGLDTMLESGGGGLSAGEAQLLSFARVFLRDPGLVILDEASSRLDPATEQRIEQAMNRLLLGRTCIIIAHRLTTVQRADRILILDNGRVAEQGERVRLAADPHSRYSRMLQLGMEEMLA</sequence>
<evidence type="ECO:0000256" key="4">
    <source>
        <dbReference type="ARBA" id="ARBA00022692"/>
    </source>
</evidence>
<evidence type="ECO:0000256" key="3">
    <source>
        <dbReference type="ARBA" id="ARBA00022475"/>
    </source>
</evidence>
<evidence type="ECO:0000256" key="1">
    <source>
        <dbReference type="ARBA" id="ARBA00004651"/>
    </source>
</evidence>
<evidence type="ECO:0000313" key="13">
    <source>
        <dbReference type="EMBL" id="ALS22921.1"/>
    </source>
</evidence>
<reference evidence="14" key="1">
    <citation type="submission" date="2015-12" db="EMBL/GenBank/DDBJ databases">
        <title>Complete genome sequences of two moderately thermophilic Paenibacillus species.</title>
        <authorList>
            <person name="Butler R.III."/>
            <person name="Wang J."/>
            <person name="Stark B.C."/>
            <person name="Pombert J.-F."/>
        </authorList>
    </citation>
    <scope>NUCLEOTIDE SEQUENCE [LARGE SCALE GENOMIC DNA]</scope>
    <source>
        <strain evidence="14">32O-Y</strain>
    </source>
</reference>
<dbReference type="GO" id="GO:0015421">
    <property type="term" value="F:ABC-type oligopeptide transporter activity"/>
    <property type="evidence" value="ECO:0007669"/>
    <property type="project" value="TreeGrafter"/>
</dbReference>
<dbReference type="InterPro" id="IPR011527">
    <property type="entry name" value="ABC1_TM_dom"/>
</dbReference>
<proteinExistence type="predicted"/>
<dbReference type="STRING" id="162209.IJ22_25480"/>
<dbReference type="Proteomes" id="UP000061660">
    <property type="component" value="Chromosome"/>
</dbReference>
<dbReference type="PANTHER" id="PTHR43394:SF1">
    <property type="entry name" value="ATP-BINDING CASSETTE SUB-FAMILY B MEMBER 10, MITOCHONDRIAL"/>
    <property type="match status" value="1"/>
</dbReference>
<dbReference type="GO" id="GO:0005524">
    <property type="term" value="F:ATP binding"/>
    <property type="evidence" value="ECO:0007669"/>
    <property type="project" value="UniProtKB-KW"/>
</dbReference>
<feature type="domain" description="ABC transporter" evidence="11">
    <location>
        <begin position="344"/>
        <end position="578"/>
    </location>
</feature>
<reference evidence="13 14" key="2">
    <citation type="journal article" date="2016" name="Genome Announc.">
        <title>Complete Genome Sequences of Two Interactive Moderate Thermophiles, Paenibacillus napthalenovorans 32O-Y and Paenibacillus sp. 32O-W.</title>
        <authorList>
            <person name="Butler R.R.III."/>
            <person name="Wang J."/>
            <person name="Stark B.C."/>
            <person name="Pombert J.F."/>
        </authorList>
    </citation>
    <scope>NUCLEOTIDE SEQUENCE [LARGE SCALE GENOMIC DNA]</scope>
    <source>
        <strain evidence="13 14">32O-Y</strain>
    </source>
</reference>
<evidence type="ECO:0000256" key="10">
    <source>
        <dbReference type="SAM" id="Phobius"/>
    </source>
</evidence>
<keyword evidence="6" id="KW-0378">Hydrolase</keyword>
<dbReference type="InterPro" id="IPR003439">
    <property type="entry name" value="ABC_transporter-like_ATP-bd"/>
</dbReference>
<evidence type="ECO:0000313" key="14">
    <source>
        <dbReference type="Proteomes" id="UP000061660"/>
    </source>
</evidence>
<organism evidence="13 14">
    <name type="scientific">Paenibacillus naphthalenovorans</name>
    <dbReference type="NCBI Taxonomy" id="162209"/>
    <lineage>
        <taxon>Bacteria</taxon>
        <taxon>Bacillati</taxon>
        <taxon>Bacillota</taxon>
        <taxon>Bacilli</taxon>
        <taxon>Bacillales</taxon>
        <taxon>Paenibacillaceae</taxon>
        <taxon>Paenibacillus</taxon>
    </lineage>
</organism>
<feature type="transmembrane region" description="Helical" evidence="10">
    <location>
        <begin position="139"/>
        <end position="160"/>
    </location>
</feature>
<dbReference type="InterPro" id="IPR003593">
    <property type="entry name" value="AAA+_ATPase"/>
</dbReference>
<keyword evidence="14" id="KW-1185">Reference proteome</keyword>
<evidence type="ECO:0000256" key="8">
    <source>
        <dbReference type="ARBA" id="ARBA00022989"/>
    </source>
</evidence>
<dbReference type="InterPro" id="IPR027417">
    <property type="entry name" value="P-loop_NTPase"/>
</dbReference>
<evidence type="ECO:0000256" key="7">
    <source>
        <dbReference type="ARBA" id="ARBA00022840"/>
    </source>
</evidence>
<keyword evidence="2" id="KW-0813">Transport</keyword>
<dbReference type="CDD" id="cd07346">
    <property type="entry name" value="ABC_6TM_exporters"/>
    <property type="match status" value="1"/>
</dbReference>
<dbReference type="EMBL" id="CP013652">
    <property type="protein sequence ID" value="ALS22921.1"/>
    <property type="molecule type" value="Genomic_DNA"/>
</dbReference>
<dbReference type="FunFam" id="3.40.50.300:FF:000299">
    <property type="entry name" value="ABC transporter ATP-binding protein/permease"/>
    <property type="match status" value="1"/>
</dbReference>
<dbReference type="PROSITE" id="PS00211">
    <property type="entry name" value="ABC_TRANSPORTER_1"/>
    <property type="match status" value="1"/>
</dbReference>
<dbReference type="PROSITE" id="PS50893">
    <property type="entry name" value="ABC_TRANSPORTER_2"/>
    <property type="match status" value="1"/>
</dbReference>
<dbReference type="InterPro" id="IPR036640">
    <property type="entry name" value="ABC1_TM_sf"/>
</dbReference>
<protein>
    <submittedName>
        <fullName evidence="13">ABC transporter</fullName>
    </submittedName>
</protein>
<evidence type="ECO:0000256" key="6">
    <source>
        <dbReference type="ARBA" id="ARBA00022807"/>
    </source>
</evidence>
<evidence type="ECO:0000256" key="9">
    <source>
        <dbReference type="ARBA" id="ARBA00023136"/>
    </source>
</evidence>
<dbReference type="AlphaFoldDB" id="A0A0U2U9C0"/>
<dbReference type="OrthoDB" id="9806127at2"/>
<dbReference type="Pfam" id="PF00664">
    <property type="entry name" value="ABC_membrane"/>
    <property type="match status" value="1"/>
</dbReference>
<keyword evidence="7" id="KW-0067">ATP-binding</keyword>
<feature type="transmembrane region" description="Helical" evidence="10">
    <location>
        <begin position="166"/>
        <end position="186"/>
    </location>
</feature>
<dbReference type="KEGG" id="pnp:IJ22_25480"/>
<dbReference type="SUPFAM" id="SSF90123">
    <property type="entry name" value="ABC transporter transmembrane region"/>
    <property type="match status" value="1"/>
</dbReference>
<dbReference type="PANTHER" id="PTHR43394">
    <property type="entry name" value="ATP-DEPENDENT PERMEASE MDL1, MITOCHONDRIAL"/>
    <property type="match status" value="1"/>
</dbReference>
<keyword evidence="4 10" id="KW-0812">Transmembrane</keyword>
<keyword evidence="6" id="KW-0788">Thiol protease</keyword>
<gene>
    <name evidence="13" type="ORF">IJ22_25480</name>
</gene>
<keyword evidence="5" id="KW-0547">Nucleotide-binding</keyword>
<dbReference type="Pfam" id="PF00005">
    <property type="entry name" value="ABC_tran"/>
    <property type="match status" value="1"/>
</dbReference>
<keyword evidence="3" id="KW-1003">Cell membrane</keyword>
<comment type="subcellular location">
    <subcellularLocation>
        <location evidence="1">Cell membrane</location>
        <topology evidence="1">Multi-pass membrane protein</topology>
    </subcellularLocation>
</comment>
<dbReference type="GO" id="GO:0005886">
    <property type="term" value="C:plasma membrane"/>
    <property type="evidence" value="ECO:0007669"/>
    <property type="project" value="UniProtKB-SubCell"/>
</dbReference>
<name>A0A0U2U9C0_9BACL</name>
<evidence type="ECO:0000256" key="5">
    <source>
        <dbReference type="ARBA" id="ARBA00022741"/>
    </source>
</evidence>
<dbReference type="GO" id="GO:0016887">
    <property type="term" value="F:ATP hydrolysis activity"/>
    <property type="evidence" value="ECO:0007669"/>
    <property type="project" value="InterPro"/>
</dbReference>
<keyword evidence="8 10" id="KW-1133">Transmembrane helix</keyword>
<dbReference type="GO" id="GO:0008234">
    <property type="term" value="F:cysteine-type peptidase activity"/>
    <property type="evidence" value="ECO:0007669"/>
    <property type="project" value="UniProtKB-KW"/>
</dbReference>
<dbReference type="SUPFAM" id="SSF52540">
    <property type="entry name" value="P-loop containing nucleoside triphosphate hydrolases"/>
    <property type="match status" value="1"/>
</dbReference>
<feature type="transmembrane region" description="Helical" evidence="10">
    <location>
        <begin position="65"/>
        <end position="91"/>
    </location>
</feature>
<dbReference type="SMART" id="SM00382">
    <property type="entry name" value="AAA"/>
    <property type="match status" value="1"/>
</dbReference>
<dbReference type="Gene3D" id="3.40.50.300">
    <property type="entry name" value="P-loop containing nucleotide triphosphate hydrolases"/>
    <property type="match status" value="1"/>
</dbReference>
<dbReference type="Gene3D" id="1.20.1560.10">
    <property type="entry name" value="ABC transporter type 1, transmembrane domain"/>
    <property type="match status" value="1"/>
</dbReference>
<dbReference type="InterPro" id="IPR039421">
    <property type="entry name" value="Type_1_exporter"/>
</dbReference>
<dbReference type="PROSITE" id="PS50929">
    <property type="entry name" value="ABC_TM1F"/>
    <property type="match status" value="1"/>
</dbReference>
<dbReference type="InterPro" id="IPR017871">
    <property type="entry name" value="ABC_transporter-like_CS"/>
</dbReference>
<keyword evidence="6" id="KW-0645">Protease</keyword>